<keyword evidence="4" id="KW-0539">Nucleus</keyword>
<accession>A0A0L0NRK9</accession>
<dbReference type="GO" id="GO:0030681">
    <property type="term" value="C:multimeric ribonuclease P complex"/>
    <property type="evidence" value="ECO:0007669"/>
    <property type="project" value="TreeGrafter"/>
</dbReference>
<dbReference type="PANTHER" id="PTHR15441:SF2">
    <property type="entry name" value="RIBONUCLEASE P_MRP PROTEIN SUBUNIT POP5"/>
    <property type="match status" value="1"/>
</dbReference>
<dbReference type="VEuPathDB" id="FungiDB:CJJ07_000677"/>
<sequence>MVRLKHRYILFDILYPPVSDPRTGTQREKFSTFCNNPKDTLLTLHAPSPASINSKSIANILRNAVAEHYGEIAAGGVGNLIIVKYFSNKTSTGIIRCSRQDFQQVMAAIALVTKVDNYDALMRCVHVSGTIRKCEQFSIRRNKLLIIQLGRDNEMVNGLNEFVEMFKDSGKDSDEE</sequence>
<dbReference type="PIRSF" id="PIRSF023803">
    <property type="entry name" value="Ribonuclease_P_prd"/>
    <property type="match status" value="1"/>
</dbReference>
<dbReference type="Pfam" id="PF01900">
    <property type="entry name" value="RNase_P_Rpp14"/>
    <property type="match status" value="1"/>
</dbReference>
<evidence type="ECO:0000256" key="3">
    <source>
        <dbReference type="ARBA" id="ARBA00022694"/>
    </source>
</evidence>
<dbReference type="Proteomes" id="UP000037122">
    <property type="component" value="Unassembled WGS sequence"/>
</dbReference>
<name>A0A0L0NRK9_CANAR</name>
<dbReference type="InterPro" id="IPR002759">
    <property type="entry name" value="Pop5/Rpp14/Rnp2-like"/>
</dbReference>
<dbReference type="VEuPathDB" id="FungiDB:CJI97_004645"/>
<dbReference type="PANTHER" id="PTHR15441">
    <property type="entry name" value="RIBONUCLEASE P PROTEIN SUBUNIT P14"/>
    <property type="match status" value="1"/>
</dbReference>
<dbReference type="SUPFAM" id="SSF160350">
    <property type="entry name" value="Rnp2-like"/>
    <property type="match status" value="1"/>
</dbReference>
<reference evidence="7" key="1">
    <citation type="journal article" date="2015" name="BMC Genomics">
        <title>Draft genome of a commonly misdiagnosed multidrug resistant pathogen Candida auris.</title>
        <authorList>
            <person name="Chatterjee S."/>
            <person name="Alampalli S.V."/>
            <person name="Nageshan R.K."/>
            <person name="Chettiar S.T."/>
            <person name="Joshi S."/>
            <person name="Tatu U.S."/>
        </authorList>
    </citation>
    <scope>NUCLEOTIDE SEQUENCE [LARGE SCALE GENOMIC DNA]</scope>
    <source>
        <strain evidence="7">6684</strain>
    </source>
</reference>
<dbReference type="EC" id="3.1.26.5" evidence="5"/>
<organism evidence="6 7">
    <name type="scientific">Candidozyma auris</name>
    <name type="common">Yeast</name>
    <name type="synonym">Candida auris</name>
    <dbReference type="NCBI Taxonomy" id="498019"/>
    <lineage>
        <taxon>Eukaryota</taxon>
        <taxon>Fungi</taxon>
        <taxon>Dikarya</taxon>
        <taxon>Ascomycota</taxon>
        <taxon>Saccharomycotina</taxon>
        <taxon>Pichiomycetes</taxon>
        <taxon>Metschnikowiaceae</taxon>
        <taxon>Candidozyma</taxon>
    </lineage>
</organism>
<evidence type="ECO:0000256" key="5">
    <source>
        <dbReference type="PIRNR" id="PIRNR023803"/>
    </source>
</evidence>
<dbReference type="HAMAP" id="MF_00755">
    <property type="entry name" value="RNase_P_2"/>
    <property type="match status" value="1"/>
</dbReference>
<evidence type="ECO:0000313" key="6">
    <source>
        <dbReference type="EMBL" id="KND96315.1"/>
    </source>
</evidence>
<dbReference type="VEuPathDB" id="FungiDB:B9J08_004807"/>
<comment type="function">
    <text evidence="5">Component of ribonuclease P, a protein complex that generates mature tRNA molecules by cleaving their 5'-ends.</text>
</comment>
<evidence type="ECO:0000256" key="1">
    <source>
        <dbReference type="ARBA" id="ARBA00004123"/>
    </source>
</evidence>
<comment type="subcellular location">
    <subcellularLocation>
        <location evidence="1">Nucleus</location>
    </subcellularLocation>
</comment>
<dbReference type="GO" id="GO:0004526">
    <property type="term" value="F:ribonuclease P activity"/>
    <property type="evidence" value="ECO:0007669"/>
    <property type="project" value="UniProtKB-EC"/>
</dbReference>
<dbReference type="AlphaFoldDB" id="A0A0L0NRK9"/>
<dbReference type="VEuPathDB" id="FungiDB:QG37_07446"/>
<comment type="caution">
    <text evidence="6">The sequence shown here is derived from an EMBL/GenBank/DDBJ whole genome shotgun (WGS) entry which is preliminary data.</text>
</comment>
<keyword evidence="3 5" id="KW-0819">tRNA processing</keyword>
<evidence type="ECO:0000256" key="2">
    <source>
        <dbReference type="ARBA" id="ARBA00010800"/>
    </source>
</evidence>
<dbReference type="Gene3D" id="3.30.70.3250">
    <property type="entry name" value="Ribonuclease P, Pop5 subunit"/>
    <property type="match status" value="1"/>
</dbReference>
<dbReference type="InterPro" id="IPR038085">
    <property type="entry name" value="Rnp2-like_sf"/>
</dbReference>
<evidence type="ECO:0000256" key="4">
    <source>
        <dbReference type="ARBA" id="ARBA00023242"/>
    </source>
</evidence>
<dbReference type="GO" id="GO:0001682">
    <property type="term" value="P:tRNA 5'-leader removal"/>
    <property type="evidence" value="ECO:0007669"/>
    <property type="project" value="InterPro"/>
</dbReference>
<dbReference type="GO" id="GO:0005730">
    <property type="term" value="C:nucleolus"/>
    <property type="evidence" value="ECO:0007669"/>
    <property type="project" value="TreeGrafter"/>
</dbReference>
<comment type="similarity">
    <text evidence="2 5">Belongs to the eukaryotic/archaeal RNase P protein component 2 family.</text>
</comment>
<dbReference type="InterPro" id="IPR016819">
    <property type="entry name" value="RNase_P/MRP_POP5"/>
</dbReference>
<comment type="catalytic activity">
    <reaction evidence="5">
        <text>Endonucleolytic cleavage of RNA, removing 5'-extranucleotides from tRNA precursor.</text>
        <dbReference type="EC" id="3.1.26.5"/>
    </reaction>
</comment>
<evidence type="ECO:0000313" key="7">
    <source>
        <dbReference type="Proteomes" id="UP000037122"/>
    </source>
</evidence>
<gene>
    <name evidence="6" type="ORF">QG37_07446</name>
</gene>
<dbReference type="GO" id="GO:0033204">
    <property type="term" value="F:ribonuclease P RNA binding"/>
    <property type="evidence" value="ECO:0007669"/>
    <property type="project" value="InterPro"/>
</dbReference>
<dbReference type="EMBL" id="LGST01000057">
    <property type="protein sequence ID" value="KND96315.1"/>
    <property type="molecule type" value="Genomic_DNA"/>
</dbReference>
<proteinExistence type="inferred from homology"/>
<protein>
    <recommendedName>
        <fullName evidence="5">Ribonuclease P/MRP protein subunit POP5</fullName>
        <ecNumber evidence="5">3.1.26.5</ecNumber>
    </recommendedName>
</protein>
<dbReference type="GO" id="GO:0000172">
    <property type="term" value="C:ribonuclease MRP complex"/>
    <property type="evidence" value="ECO:0007669"/>
    <property type="project" value="TreeGrafter"/>
</dbReference>